<accession>A0A1I2PE47</accession>
<sequence>MNLEEWYRIAVLDETGGYPFGHEGPVPYFYKFPELYAMVAATWGTIFLTLSLGSLYTLKYGNSRVLLLTGLVFIVALVLMLLQAAF</sequence>
<dbReference type="Proteomes" id="UP000198724">
    <property type="component" value="Unassembled WGS sequence"/>
</dbReference>
<feature type="transmembrane region" description="Helical" evidence="1">
    <location>
        <begin position="65"/>
        <end position="85"/>
    </location>
</feature>
<name>A0A1I2PE47_9BACT</name>
<organism evidence="2 3">
    <name type="scientific">Pontibacter chinhatensis</name>
    <dbReference type="NCBI Taxonomy" id="1436961"/>
    <lineage>
        <taxon>Bacteria</taxon>
        <taxon>Pseudomonadati</taxon>
        <taxon>Bacteroidota</taxon>
        <taxon>Cytophagia</taxon>
        <taxon>Cytophagales</taxon>
        <taxon>Hymenobacteraceae</taxon>
        <taxon>Pontibacter</taxon>
    </lineage>
</organism>
<dbReference type="EMBL" id="FOOT01000001">
    <property type="protein sequence ID" value="SFG12217.1"/>
    <property type="molecule type" value="Genomic_DNA"/>
</dbReference>
<evidence type="ECO:0000256" key="1">
    <source>
        <dbReference type="SAM" id="Phobius"/>
    </source>
</evidence>
<dbReference type="STRING" id="1436961.SAMN05421739_101963"/>
<keyword evidence="1" id="KW-1133">Transmembrane helix</keyword>
<reference evidence="3" key="1">
    <citation type="submission" date="2016-10" db="EMBL/GenBank/DDBJ databases">
        <authorList>
            <person name="Varghese N."/>
            <person name="Submissions S."/>
        </authorList>
    </citation>
    <scope>NUCLEOTIDE SEQUENCE [LARGE SCALE GENOMIC DNA]</scope>
    <source>
        <strain evidence="3">LP51</strain>
    </source>
</reference>
<dbReference type="AlphaFoldDB" id="A0A1I2PE47"/>
<keyword evidence="1" id="KW-0812">Transmembrane</keyword>
<protein>
    <submittedName>
        <fullName evidence="2">Uncharacterized protein</fullName>
    </submittedName>
</protein>
<evidence type="ECO:0000313" key="3">
    <source>
        <dbReference type="Proteomes" id="UP000198724"/>
    </source>
</evidence>
<gene>
    <name evidence="2" type="ORF">SAMN05421739_101963</name>
</gene>
<proteinExistence type="predicted"/>
<feature type="transmembrane region" description="Helical" evidence="1">
    <location>
        <begin position="35"/>
        <end position="58"/>
    </location>
</feature>
<evidence type="ECO:0000313" key="2">
    <source>
        <dbReference type="EMBL" id="SFG12217.1"/>
    </source>
</evidence>
<keyword evidence="3" id="KW-1185">Reference proteome</keyword>
<keyword evidence="1" id="KW-0472">Membrane</keyword>